<evidence type="ECO:0000313" key="4">
    <source>
        <dbReference type="Proteomes" id="UP000887561"/>
    </source>
</evidence>
<dbReference type="EC" id="3.1.3.16" evidence="1"/>
<comment type="catalytic activity">
    <reaction evidence="1">
        <text>O-phospho-L-threonyl-[protein] + H2O = L-threonyl-[protein] + phosphate</text>
        <dbReference type="Rhea" id="RHEA:47004"/>
        <dbReference type="Rhea" id="RHEA-COMP:11060"/>
        <dbReference type="Rhea" id="RHEA-COMP:11605"/>
        <dbReference type="ChEBI" id="CHEBI:15377"/>
        <dbReference type="ChEBI" id="CHEBI:30013"/>
        <dbReference type="ChEBI" id="CHEBI:43474"/>
        <dbReference type="ChEBI" id="CHEBI:61977"/>
        <dbReference type="EC" id="3.1.3.16"/>
    </reaction>
</comment>
<dbReference type="PRINTS" id="PR00114">
    <property type="entry name" value="STPHPHTASE"/>
</dbReference>
<sequence>MNDVDNVFDHLIRTGDISEFNSSVLFSIISEATKVFESQPVLLDLKPPITICGDIHGQFDDLIELFHQFGHPGKQQPSTKYLFLGDYVDRGPKSIETIMLLFCCKIKFKLNFFLLRGNHETASINAIYGFRKEVIQKFGQKHIKLYDEFNTAFSKLPITALIGGRILCMHGGISQHVGSIKDLRKLKRGWKDPSDPLVTDLLWADPDPNIKGFMPSPRGCSFLFGNDALLKFCLQLDIDMIVRGHEVVQDGYSINPTQRLITIFSAPNYCGQFDNAAAVMQVNTELGCSFTQFRSAIKITTTPIVINPNIFDEQTRQAVENPPPGTKPLIIVPTKIGERPTVVYMPAQTPINSAAPIQALPAKKTSSTAAPGHLQSKLSPQHSSAASKSKTQQSVRDYTNN</sequence>
<dbReference type="WBParaSite" id="scaffold32195_cov294.g20898">
    <property type="protein sequence ID" value="scaffold32195_cov294.g20898"/>
    <property type="gene ID" value="scaffold32195_cov294.g20898"/>
</dbReference>
<feature type="compositionally biased region" description="Low complexity" evidence="2">
    <location>
        <begin position="383"/>
        <end position="394"/>
    </location>
</feature>
<dbReference type="Proteomes" id="UP000887561">
    <property type="component" value="Unplaced"/>
</dbReference>
<dbReference type="PANTHER" id="PTHR11668:SF199">
    <property type="entry name" value="SERINE_THREONINE-PROTEIN PHOSPHATASE"/>
    <property type="match status" value="1"/>
</dbReference>
<name>A0A915M8Z2_MELJA</name>
<evidence type="ECO:0000256" key="1">
    <source>
        <dbReference type="RuleBase" id="RU004273"/>
    </source>
</evidence>
<dbReference type="GO" id="GO:0005634">
    <property type="term" value="C:nucleus"/>
    <property type="evidence" value="ECO:0007669"/>
    <property type="project" value="TreeGrafter"/>
</dbReference>
<dbReference type="InterPro" id="IPR050341">
    <property type="entry name" value="PP1_catalytic_subunit"/>
</dbReference>
<dbReference type="GO" id="GO:0005737">
    <property type="term" value="C:cytoplasm"/>
    <property type="evidence" value="ECO:0007669"/>
    <property type="project" value="TreeGrafter"/>
</dbReference>
<comment type="similarity">
    <text evidence="1">Belongs to the PPP phosphatase family.</text>
</comment>
<feature type="region of interest" description="Disordered" evidence="2">
    <location>
        <begin position="362"/>
        <end position="401"/>
    </location>
</feature>
<feature type="domain" description="Serine/threonine specific protein phosphatases" evidence="3">
    <location>
        <begin position="115"/>
        <end position="120"/>
    </location>
</feature>
<evidence type="ECO:0000313" key="5">
    <source>
        <dbReference type="WBParaSite" id="scaffold32195_cov294.g20898"/>
    </source>
</evidence>
<accession>A0A915M8Z2</accession>
<dbReference type="Gene3D" id="3.60.21.10">
    <property type="match status" value="1"/>
</dbReference>
<protein>
    <recommendedName>
        <fullName evidence="1">Serine/threonine-protein phosphatase</fullName>
        <ecNumber evidence="1">3.1.3.16</ecNumber>
    </recommendedName>
</protein>
<dbReference type="PROSITE" id="PS00125">
    <property type="entry name" value="SER_THR_PHOSPHATASE"/>
    <property type="match status" value="1"/>
</dbReference>
<dbReference type="SUPFAM" id="SSF56300">
    <property type="entry name" value="Metallo-dependent phosphatases"/>
    <property type="match status" value="1"/>
</dbReference>
<proteinExistence type="inferred from homology"/>
<dbReference type="PANTHER" id="PTHR11668">
    <property type="entry name" value="SERINE/THREONINE PROTEIN PHOSPHATASE"/>
    <property type="match status" value="1"/>
</dbReference>
<evidence type="ECO:0000259" key="3">
    <source>
        <dbReference type="PROSITE" id="PS00125"/>
    </source>
</evidence>
<reference evidence="5" key="1">
    <citation type="submission" date="2022-11" db="UniProtKB">
        <authorList>
            <consortium name="WormBaseParasite"/>
        </authorList>
    </citation>
    <scope>IDENTIFICATION</scope>
</reference>
<organism evidence="4 5">
    <name type="scientific">Meloidogyne javanica</name>
    <name type="common">Root-knot nematode worm</name>
    <dbReference type="NCBI Taxonomy" id="6303"/>
    <lineage>
        <taxon>Eukaryota</taxon>
        <taxon>Metazoa</taxon>
        <taxon>Ecdysozoa</taxon>
        <taxon>Nematoda</taxon>
        <taxon>Chromadorea</taxon>
        <taxon>Rhabditida</taxon>
        <taxon>Tylenchina</taxon>
        <taxon>Tylenchomorpha</taxon>
        <taxon>Tylenchoidea</taxon>
        <taxon>Meloidogynidae</taxon>
        <taxon>Meloidogyninae</taxon>
        <taxon>Meloidogyne</taxon>
        <taxon>Meloidogyne incognita group</taxon>
    </lineage>
</organism>
<dbReference type="InterPro" id="IPR029052">
    <property type="entry name" value="Metallo-depent_PP-like"/>
</dbReference>
<keyword evidence="4" id="KW-1185">Reference proteome</keyword>
<dbReference type="InterPro" id="IPR006186">
    <property type="entry name" value="Ser/Thr-sp_prot-phosphatase"/>
</dbReference>
<dbReference type="InterPro" id="IPR004843">
    <property type="entry name" value="Calcineurin-like_PHP"/>
</dbReference>
<keyword evidence="1" id="KW-0378">Hydrolase</keyword>
<dbReference type="AlphaFoldDB" id="A0A915M8Z2"/>
<evidence type="ECO:0000256" key="2">
    <source>
        <dbReference type="SAM" id="MobiDB-lite"/>
    </source>
</evidence>
<dbReference type="GO" id="GO:0004722">
    <property type="term" value="F:protein serine/threonine phosphatase activity"/>
    <property type="evidence" value="ECO:0007669"/>
    <property type="project" value="UniProtKB-EC"/>
</dbReference>
<dbReference type="SMART" id="SM00156">
    <property type="entry name" value="PP2Ac"/>
    <property type="match status" value="1"/>
</dbReference>
<dbReference type="Pfam" id="PF00149">
    <property type="entry name" value="Metallophos"/>
    <property type="match status" value="1"/>
</dbReference>